<feature type="domain" description="AAA" evidence="1">
    <location>
        <begin position="4"/>
        <end position="59"/>
    </location>
</feature>
<dbReference type="Gene3D" id="3.40.50.300">
    <property type="entry name" value="P-loop containing nucleotide triphosphate hydrolases"/>
    <property type="match status" value="1"/>
</dbReference>
<dbReference type="PANTHER" id="PTHR13696">
    <property type="entry name" value="P-LOOP CONTAINING NUCLEOSIDE TRIPHOSPHATE HYDROLASE"/>
    <property type="match status" value="1"/>
</dbReference>
<dbReference type="EMBL" id="WHNZ01000015">
    <property type="protein sequence ID" value="NOU99795.1"/>
    <property type="molecule type" value="Genomic_DNA"/>
</dbReference>
<dbReference type="Pfam" id="PF13614">
    <property type="entry name" value="AAA_31"/>
    <property type="match status" value="2"/>
</dbReference>
<evidence type="ECO:0000259" key="1">
    <source>
        <dbReference type="Pfam" id="PF13614"/>
    </source>
</evidence>
<sequence>MKKAKVITVINYKGGVGKTVSTYNLGAGISFLANKSVLLVDLDPQCSLTNICLKAHSNYELAKGKSSMAMEDLKLEQTINYVIKKYLEQSITGDSPKFDLDMLVLKDFYKGRELTLPGLGAICATMFDDSDSEYNKGLDDLEIDIASYQFGDKTRLQQLSIFPKFFTDTGLDDKYDFIVFDCPPANNLITQNALMVSDYYLIPTIMDDMSSTGIIHFNSLIQNTIFNGFKKQYGAFIENTNVPYFEYFKKETAKLLGVFETLRKTQSDTSDYRRLLKNIEELQGKLFDETIFHHKGTAEATGRGISVFSTDLEKGEYSPHLSYGHLIISMLDRMEIAYDKNLANKRVTSWL</sequence>
<dbReference type="InterPro" id="IPR050678">
    <property type="entry name" value="DNA_Partitioning_ATPase"/>
</dbReference>
<gene>
    <name evidence="2" type="ORF">GC097_07190</name>
</gene>
<dbReference type="SUPFAM" id="SSF52540">
    <property type="entry name" value="P-loop containing nucleoside triphosphate hydrolases"/>
    <property type="match status" value="1"/>
</dbReference>
<dbReference type="PANTHER" id="PTHR13696:SF99">
    <property type="entry name" value="COBYRINIC ACID AC-DIAMIDE SYNTHASE"/>
    <property type="match status" value="1"/>
</dbReference>
<dbReference type="CDD" id="cd02042">
    <property type="entry name" value="ParAB_family"/>
    <property type="match status" value="1"/>
</dbReference>
<dbReference type="InterPro" id="IPR025669">
    <property type="entry name" value="AAA_dom"/>
</dbReference>
<dbReference type="RefSeq" id="WP_171682653.1">
    <property type="nucleotide sequence ID" value="NZ_WHNZ01000015.1"/>
</dbReference>
<keyword evidence="3" id="KW-1185">Reference proteome</keyword>
<dbReference type="Proteomes" id="UP000618579">
    <property type="component" value="Unassembled WGS sequence"/>
</dbReference>
<evidence type="ECO:0000313" key="2">
    <source>
        <dbReference type="EMBL" id="NOU99795.1"/>
    </source>
</evidence>
<reference evidence="2 3" key="1">
    <citation type="submission" date="2019-10" db="EMBL/GenBank/DDBJ databases">
        <title>Description of Paenibacillus pedi sp. nov.</title>
        <authorList>
            <person name="Carlier A."/>
            <person name="Qi S."/>
        </authorList>
    </citation>
    <scope>NUCLEOTIDE SEQUENCE [LARGE SCALE GENOMIC DNA]</scope>
    <source>
        <strain evidence="2 3">LMG 31457</strain>
    </source>
</reference>
<name>A0ABX1ZID3_9BACL</name>
<protein>
    <submittedName>
        <fullName evidence="2">AAA family ATPase</fullName>
    </submittedName>
</protein>
<accession>A0ABX1ZID3</accession>
<comment type="caution">
    <text evidence="2">The sequence shown here is derived from an EMBL/GenBank/DDBJ whole genome shotgun (WGS) entry which is preliminary data.</text>
</comment>
<evidence type="ECO:0000313" key="3">
    <source>
        <dbReference type="Proteomes" id="UP000618579"/>
    </source>
</evidence>
<organism evidence="2 3">
    <name type="scientific">Paenibacillus planticolens</name>
    <dbReference type="NCBI Taxonomy" id="2654976"/>
    <lineage>
        <taxon>Bacteria</taxon>
        <taxon>Bacillati</taxon>
        <taxon>Bacillota</taxon>
        <taxon>Bacilli</taxon>
        <taxon>Bacillales</taxon>
        <taxon>Paenibacillaceae</taxon>
        <taxon>Paenibacillus</taxon>
    </lineage>
</organism>
<feature type="domain" description="AAA" evidence="1">
    <location>
        <begin position="171"/>
        <end position="223"/>
    </location>
</feature>
<proteinExistence type="predicted"/>
<dbReference type="InterPro" id="IPR027417">
    <property type="entry name" value="P-loop_NTPase"/>
</dbReference>